<dbReference type="Proteomes" id="UP000095512">
    <property type="component" value="Unassembled WGS sequence"/>
</dbReference>
<reference evidence="2 4" key="2">
    <citation type="submission" date="2018-06" db="EMBL/GenBank/DDBJ databases">
        <authorList>
            <consortium name="Pathogen Informatics"/>
            <person name="Doyle S."/>
        </authorList>
    </citation>
    <scope>NUCLEOTIDE SEQUENCE [LARGE SCALE GENOMIC DNA]</scope>
    <source>
        <strain evidence="2 4">NCTC11224</strain>
    </source>
</reference>
<evidence type="ECO:0000313" key="1">
    <source>
        <dbReference type="EMBL" id="CUP62697.1"/>
    </source>
</evidence>
<dbReference type="EMBL" id="CZAB01000042">
    <property type="protein sequence ID" value="CUP62697.1"/>
    <property type="molecule type" value="Genomic_DNA"/>
</dbReference>
<reference evidence="1 3" key="1">
    <citation type="submission" date="2015-09" db="EMBL/GenBank/DDBJ databases">
        <authorList>
            <consortium name="Pathogen Informatics"/>
        </authorList>
    </citation>
    <scope>NUCLEOTIDE SEQUENCE [LARGE SCALE GENOMIC DNA]</scope>
    <source>
        <strain evidence="1 3">2789STDY5834865</strain>
    </source>
</reference>
<dbReference type="Proteomes" id="UP000251853">
    <property type="component" value="Unassembled WGS sequence"/>
</dbReference>
<proteinExistence type="predicted"/>
<dbReference type="AlphaFoldDB" id="A0A174PU83"/>
<keyword evidence="4" id="KW-1185">Reference proteome</keyword>
<accession>A0A174PU83</accession>
<evidence type="ECO:0000313" key="3">
    <source>
        <dbReference type="Proteomes" id="UP000095512"/>
    </source>
</evidence>
<organism evidence="1 3">
    <name type="scientific">Enterocloster clostridioformis</name>
    <dbReference type="NCBI Taxonomy" id="1531"/>
    <lineage>
        <taxon>Bacteria</taxon>
        <taxon>Bacillati</taxon>
        <taxon>Bacillota</taxon>
        <taxon>Clostridia</taxon>
        <taxon>Lachnospirales</taxon>
        <taxon>Lachnospiraceae</taxon>
        <taxon>Enterocloster</taxon>
    </lineage>
</organism>
<name>A0A174PU83_9FIRM</name>
<sequence>MSRRSAAAVRKIELGTVYAAEMGIYLYSKIDRYTLKDAKVELSYHLQLADGSYEEVPVGIFEVCEANRTVNCLELKAYDYMLRFDRSFNGFETVGKAYAFLELCCLACDVELANGP</sequence>
<protein>
    <submittedName>
        <fullName evidence="1">Uncharacterized protein</fullName>
    </submittedName>
</protein>
<evidence type="ECO:0000313" key="4">
    <source>
        <dbReference type="Proteomes" id="UP000251853"/>
    </source>
</evidence>
<dbReference type="EMBL" id="UAVW01000015">
    <property type="protein sequence ID" value="SQB14429.1"/>
    <property type="molecule type" value="Genomic_DNA"/>
</dbReference>
<gene>
    <name evidence="1" type="ORF">ERS852480_03725</name>
    <name evidence="2" type="ORF">NCTC11224_03475</name>
</gene>
<evidence type="ECO:0000313" key="2">
    <source>
        <dbReference type="EMBL" id="SQB14429.1"/>
    </source>
</evidence>